<evidence type="ECO:0000256" key="1">
    <source>
        <dbReference type="SAM" id="MobiDB-lite"/>
    </source>
</evidence>
<feature type="region of interest" description="Disordered" evidence="1">
    <location>
        <begin position="145"/>
        <end position="165"/>
    </location>
</feature>
<proteinExistence type="predicted"/>
<organism evidence="2 3">
    <name type="scientific">Blattamonas nauphoetae</name>
    <dbReference type="NCBI Taxonomy" id="2049346"/>
    <lineage>
        <taxon>Eukaryota</taxon>
        <taxon>Metamonada</taxon>
        <taxon>Preaxostyla</taxon>
        <taxon>Oxymonadida</taxon>
        <taxon>Blattamonas</taxon>
    </lineage>
</organism>
<feature type="compositionally biased region" description="Acidic residues" evidence="1">
    <location>
        <begin position="147"/>
        <end position="165"/>
    </location>
</feature>
<dbReference type="EMBL" id="JARBJD010000012">
    <property type="protein sequence ID" value="KAK2962225.1"/>
    <property type="molecule type" value="Genomic_DNA"/>
</dbReference>
<sequence>MCRNPQSILQMAFERNSETSDSSFYESVIGESRYNDQHVPFYISLDRMIKQYPELFSQKEKEKLEEPDHDIFLSLDESQSDAISSTASKMFNLTNSMVNSLLDPESKQSAGSNALVIQAALQSGVSRSIINQALRRLDQLKNRINETPDEDTMLVDNSDDDSTPT</sequence>
<keyword evidence="3" id="KW-1185">Reference proteome</keyword>
<dbReference type="Proteomes" id="UP001281761">
    <property type="component" value="Unassembled WGS sequence"/>
</dbReference>
<name>A0ABQ9YEY9_9EUKA</name>
<reference evidence="2 3" key="1">
    <citation type="journal article" date="2022" name="bioRxiv">
        <title>Genomics of Preaxostyla Flagellates Illuminates Evolutionary Transitions and the Path Towards Mitochondrial Loss.</title>
        <authorList>
            <person name="Novak L.V.F."/>
            <person name="Treitli S.C."/>
            <person name="Pyrih J."/>
            <person name="Halakuc P."/>
            <person name="Pipaliya S.V."/>
            <person name="Vacek V."/>
            <person name="Brzon O."/>
            <person name="Soukal P."/>
            <person name="Eme L."/>
            <person name="Dacks J.B."/>
            <person name="Karnkowska A."/>
            <person name="Elias M."/>
            <person name="Hampl V."/>
        </authorList>
    </citation>
    <scope>NUCLEOTIDE SEQUENCE [LARGE SCALE GENOMIC DNA]</scope>
    <source>
        <strain evidence="2">NAU3</strain>
        <tissue evidence="2">Gut</tissue>
    </source>
</reference>
<evidence type="ECO:0000313" key="2">
    <source>
        <dbReference type="EMBL" id="KAK2962225.1"/>
    </source>
</evidence>
<gene>
    <name evidence="2" type="ORF">BLNAU_2885</name>
</gene>
<accession>A0ABQ9YEY9</accession>
<protein>
    <submittedName>
        <fullName evidence="2">Uncharacterized protein</fullName>
    </submittedName>
</protein>
<evidence type="ECO:0000313" key="3">
    <source>
        <dbReference type="Proteomes" id="UP001281761"/>
    </source>
</evidence>
<comment type="caution">
    <text evidence="2">The sequence shown here is derived from an EMBL/GenBank/DDBJ whole genome shotgun (WGS) entry which is preliminary data.</text>
</comment>